<protein>
    <submittedName>
        <fullName evidence="2">Right-handed parallel beta-helix repeat-containing protein</fullName>
    </submittedName>
</protein>
<keyword evidence="1" id="KW-0732">Signal</keyword>
<sequence>MKKFSIYAMLFASLSLSLASCDKGDDNGDNEPVDTSNLVKTGALTANETWTAERIVELDGKVIVPSGITLTIEAGTIIKGRSGAGSLASALVVAKGGKLMAEGTASAPIIFTSIDDNIKVGEVVGTNLEKTDNQLWGGVIILGNAPISAEAGDTETAIEGIPADEDYNLYGGNNANDNSGVLKYVSIRHGGTLIAEGNEINGLTLGGVGSGTVIENVEVYGNYDDGIEFFGGTVNAKNLLVYWQGDDGIDIDMNYSGTIDNFAVIHGEGVGTDKGLEIDGPEGATNVNGLFTLKNGLVQGDGIQGEAADLKSKAQGTIENTVFEGYADGKFIKMRASYDNNCADAKSDAFSYFTSANPKLIITGSSFSGTNLINVYTASKDANAADCPVQAADQTAAESTLTNAANATGATMTVFSWTAAAQRDEI</sequence>
<dbReference type="SUPFAM" id="SSF51126">
    <property type="entry name" value="Pectin lyase-like"/>
    <property type="match status" value="1"/>
</dbReference>
<keyword evidence="3" id="KW-1185">Reference proteome</keyword>
<dbReference type="RefSeq" id="WP_320004418.1">
    <property type="nucleotide sequence ID" value="NZ_JAUHJS010000004.1"/>
</dbReference>
<reference evidence="2" key="1">
    <citation type="submission" date="2023-06" db="EMBL/GenBank/DDBJ databases">
        <title>Cytophagales bacterium Strain LB-30, isolated from soil.</title>
        <authorList>
            <person name="Liu B."/>
        </authorList>
    </citation>
    <scope>NUCLEOTIDE SEQUENCE</scope>
    <source>
        <strain evidence="2">LB-30</strain>
    </source>
</reference>
<name>A0ABT8F622_9BACT</name>
<evidence type="ECO:0000256" key="1">
    <source>
        <dbReference type="SAM" id="SignalP"/>
    </source>
</evidence>
<dbReference type="InterPro" id="IPR012334">
    <property type="entry name" value="Pectin_lyas_fold"/>
</dbReference>
<gene>
    <name evidence="2" type="ORF">QWY31_10260</name>
</gene>
<dbReference type="Gene3D" id="2.160.20.10">
    <property type="entry name" value="Single-stranded right-handed beta-helix, Pectin lyase-like"/>
    <property type="match status" value="1"/>
</dbReference>
<feature type="signal peptide" evidence="1">
    <location>
        <begin position="1"/>
        <end position="19"/>
    </location>
</feature>
<comment type="caution">
    <text evidence="2">The sequence shown here is derived from an EMBL/GenBank/DDBJ whole genome shotgun (WGS) entry which is preliminary data.</text>
</comment>
<accession>A0ABT8F622</accession>
<proteinExistence type="predicted"/>
<feature type="chain" id="PRO_5047059203" evidence="1">
    <location>
        <begin position="20"/>
        <end position="426"/>
    </location>
</feature>
<dbReference type="PROSITE" id="PS51257">
    <property type="entry name" value="PROKAR_LIPOPROTEIN"/>
    <property type="match status" value="1"/>
</dbReference>
<dbReference type="PANTHER" id="PTHR41339">
    <property type="entry name" value="LIPL48"/>
    <property type="match status" value="1"/>
</dbReference>
<evidence type="ECO:0000313" key="3">
    <source>
        <dbReference type="Proteomes" id="UP001168552"/>
    </source>
</evidence>
<dbReference type="EMBL" id="JAUHJS010000004">
    <property type="protein sequence ID" value="MDN4165887.1"/>
    <property type="molecule type" value="Genomic_DNA"/>
</dbReference>
<organism evidence="2 3">
    <name type="scientific">Shiella aurantiaca</name>
    <dbReference type="NCBI Taxonomy" id="3058365"/>
    <lineage>
        <taxon>Bacteria</taxon>
        <taxon>Pseudomonadati</taxon>
        <taxon>Bacteroidota</taxon>
        <taxon>Cytophagia</taxon>
        <taxon>Cytophagales</taxon>
        <taxon>Shiellaceae</taxon>
        <taxon>Shiella</taxon>
    </lineage>
</organism>
<dbReference type="PANTHER" id="PTHR41339:SF1">
    <property type="entry name" value="SECRETED PROTEIN"/>
    <property type="match status" value="1"/>
</dbReference>
<dbReference type="Proteomes" id="UP001168552">
    <property type="component" value="Unassembled WGS sequence"/>
</dbReference>
<dbReference type="InterPro" id="IPR011050">
    <property type="entry name" value="Pectin_lyase_fold/virulence"/>
</dbReference>
<evidence type="ECO:0000313" key="2">
    <source>
        <dbReference type="EMBL" id="MDN4165887.1"/>
    </source>
</evidence>